<comment type="subcellular location">
    <subcellularLocation>
        <location evidence="1 7">Cell inner membrane</location>
        <topology evidence="1 7">Multi-pass membrane protein</topology>
    </subcellularLocation>
</comment>
<feature type="transmembrane region" description="Helical" evidence="8">
    <location>
        <begin position="245"/>
        <end position="267"/>
    </location>
</feature>
<evidence type="ECO:0000313" key="11">
    <source>
        <dbReference type="Proteomes" id="UP000186609"/>
    </source>
</evidence>
<dbReference type="InterPro" id="IPR004681">
    <property type="entry name" value="TRAP_DctM"/>
</dbReference>
<dbReference type="EMBL" id="CP019236">
    <property type="protein sequence ID" value="APW36879.1"/>
    <property type="molecule type" value="Genomic_DNA"/>
</dbReference>
<feature type="transmembrane region" description="Helical" evidence="8">
    <location>
        <begin position="64"/>
        <end position="83"/>
    </location>
</feature>
<dbReference type="Proteomes" id="UP000186609">
    <property type="component" value="Chromosome"/>
</dbReference>
<accession>A0A1P8JT03</accession>
<dbReference type="KEGG" id="rhy:RD110_06460"/>
<evidence type="ECO:0000256" key="7">
    <source>
        <dbReference type="RuleBase" id="RU369079"/>
    </source>
</evidence>
<evidence type="ECO:0000313" key="10">
    <source>
        <dbReference type="EMBL" id="APW36879.1"/>
    </source>
</evidence>
<keyword evidence="4 8" id="KW-0812">Transmembrane</keyword>
<dbReference type="InterPro" id="IPR010656">
    <property type="entry name" value="DctM"/>
</dbReference>
<evidence type="ECO:0000256" key="5">
    <source>
        <dbReference type="ARBA" id="ARBA00022989"/>
    </source>
</evidence>
<keyword evidence="3 7" id="KW-0997">Cell inner membrane</keyword>
<evidence type="ECO:0000256" key="2">
    <source>
        <dbReference type="ARBA" id="ARBA00022475"/>
    </source>
</evidence>
<dbReference type="AlphaFoldDB" id="A0A1P8JT03"/>
<keyword evidence="7" id="KW-0813">Transport</keyword>
<evidence type="ECO:0000256" key="6">
    <source>
        <dbReference type="ARBA" id="ARBA00023136"/>
    </source>
</evidence>
<evidence type="ECO:0000259" key="9">
    <source>
        <dbReference type="Pfam" id="PF06808"/>
    </source>
</evidence>
<feature type="transmembrane region" description="Helical" evidence="8">
    <location>
        <begin position="303"/>
        <end position="326"/>
    </location>
</feature>
<evidence type="ECO:0000256" key="8">
    <source>
        <dbReference type="SAM" id="Phobius"/>
    </source>
</evidence>
<organism evidence="10 11">
    <name type="scientific">Rhodoferax koreensis</name>
    <dbReference type="NCBI Taxonomy" id="1842727"/>
    <lineage>
        <taxon>Bacteria</taxon>
        <taxon>Pseudomonadati</taxon>
        <taxon>Pseudomonadota</taxon>
        <taxon>Betaproteobacteria</taxon>
        <taxon>Burkholderiales</taxon>
        <taxon>Comamonadaceae</taxon>
        <taxon>Rhodoferax</taxon>
    </lineage>
</organism>
<comment type="function">
    <text evidence="7">Part of the tripartite ATP-independent periplasmic (TRAP) transport system.</text>
</comment>
<evidence type="ECO:0000256" key="3">
    <source>
        <dbReference type="ARBA" id="ARBA00022519"/>
    </source>
</evidence>
<protein>
    <recommendedName>
        <fullName evidence="9">TRAP C4-dicarboxylate transport system permease DctM subunit domain-containing protein</fullName>
    </recommendedName>
</protein>
<sequence>MGAAGLWMLLATALLMAVSGLPAWTVLVGTAMAFAVGGMVLGLWPAQLFFALPLRLLGLLEHDLLQALPLYVLIGALLNRLPLTDILFRVALRLMRRTAAAPYLAGLGLGTLLAPMNGSVGASITMLSRAMGRRLGARGIPAESGAALICTASTVGVVVPPSLVLILLGDAMMRAHTEAVNTAARAALIVNTQDIFLGALRPAAAMLVLFMVATWWRHRGVSPAESAAASTATPTGPASPSRADWAIAVGAVACILALLTGVTLGYLYAVEGAATGALALCGFGLATGTLTRSVGRQVLQDTLAITGALFALLMAATTYTLVLRALGTDVWIGDLLRSLPGGGSAALAAVLGMLVLSAFVLDAFEIIFVIVPIAMPPLLVLVPDAAWVAVLALLVLQMGFLLPPFGYAILMVGHLLPGRLSTRRLSRALAPYLLVQAAVIAAVWCWPALVWQPRSAAVAAEAAPLSEEEVQKLFDQQRLEFDKPPAEATP</sequence>
<dbReference type="Pfam" id="PF06808">
    <property type="entry name" value="DctM"/>
    <property type="match status" value="1"/>
</dbReference>
<dbReference type="GO" id="GO:0005886">
    <property type="term" value="C:plasma membrane"/>
    <property type="evidence" value="ECO:0007669"/>
    <property type="project" value="UniProtKB-SubCell"/>
</dbReference>
<evidence type="ECO:0000256" key="4">
    <source>
        <dbReference type="ARBA" id="ARBA00022692"/>
    </source>
</evidence>
<dbReference type="PANTHER" id="PTHR33362:SF7">
    <property type="entry name" value="SLL1103 PROTEIN"/>
    <property type="match status" value="1"/>
</dbReference>
<feature type="transmembrane region" description="Helical" evidence="8">
    <location>
        <begin position="429"/>
        <end position="451"/>
    </location>
</feature>
<keyword evidence="2" id="KW-1003">Cell membrane</keyword>
<dbReference type="RefSeq" id="WP_076197782.1">
    <property type="nucleotide sequence ID" value="NZ_CP019236.1"/>
</dbReference>
<gene>
    <name evidence="10" type="ORF">RD110_06460</name>
</gene>
<feature type="transmembrane region" description="Helical" evidence="8">
    <location>
        <begin position="346"/>
        <end position="373"/>
    </location>
</feature>
<dbReference type="PANTHER" id="PTHR33362">
    <property type="entry name" value="SIALIC ACID TRAP TRANSPORTER PERMEASE PROTEIN SIAT-RELATED"/>
    <property type="match status" value="1"/>
</dbReference>
<feature type="transmembrane region" description="Helical" evidence="8">
    <location>
        <begin position="273"/>
        <end position="291"/>
    </location>
</feature>
<evidence type="ECO:0000256" key="1">
    <source>
        <dbReference type="ARBA" id="ARBA00004429"/>
    </source>
</evidence>
<dbReference type="GO" id="GO:0022857">
    <property type="term" value="F:transmembrane transporter activity"/>
    <property type="evidence" value="ECO:0007669"/>
    <property type="project" value="UniProtKB-UniRule"/>
</dbReference>
<feature type="transmembrane region" description="Helical" evidence="8">
    <location>
        <begin position="385"/>
        <end position="409"/>
    </location>
</feature>
<feature type="transmembrane region" description="Helical" evidence="8">
    <location>
        <begin position="103"/>
        <end position="124"/>
    </location>
</feature>
<proteinExistence type="predicted"/>
<keyword evidence="5 8" id="KW-1133">Transmembrane helix</keyword>
<dbReference type="OrthoDB" id="8852724at2"/>
<feature type="domain" description="TRAP C4-dicarboxylate transport system permease DctM subunit" evidence="9">
    <location>
        <begin position="20"/>
        <end position="448"/>
    </location>
</feature>
<keyword evidence="6 8" id="KW-0472">Membrane</keyword>
<reference evidence="10 11" key="1">
    <citation type="submission" date="2017-01" db="EMBL/GenBank/DDBJ databases">
        <authorList>
            <person name="Mah S.A."/>
            <person name="Swanson W.J."/>
            <person name="Moy G.W."/>
            <person name="Vacquier V.D."/>
        </authorList>
    </citation>
    <scope>NUCLEOTIDE SEQUENCE [LARGE SCALE GENOMIC DNA]</scope>
    <source>
        <strain evidence="10 11">DCY110</strain>
    </source>
</reference>
<feature type="transmembrane region" description="Helical" evidence="8">
    <location>
        <begin position="30"/>
        <end position="52"/>
    </location>
</feature>
<name>A0A1P8JT03_9BURK</name>
<dbReference type="STRING" id="1842727.RD110_06460"/>
<keyword evidence="11" id="KW-1185">Reference proteome</keyword>
<feature type="transmembrane region" description="Helical" evidence="8">
    <location>
        <begin position="145"/>
        <end position="168"/>
    </location>
</feature>